<organism evidence="1 2">
    <name type="scientific">Leptidea sinapis</name>
    <dbReference type="NCBI Taxonomy" id="189913"/>
    <lineage>
        <taxon>Eukaryota</taxon>
        <taxon>Metazoa</taxon>
        <taxon>Ecdysozoa</taxon>
        <taxon>Arthropoda</taxon>
        <taxon>Hexapoda</taxon>
        <taxon>Insecta</taxon>
        <taxon>Pterygota</taxon>
        <taxon>Neoptera</taxon>
        <taxon>Endopterygota</taxon>
        <taxon>Lepidoptera</taxon>
        <taxon>Glossata</taxon>
        <taxon>Ditrysia</taxon>
        <taxon>Papilionoidea</taxon>
        <taxon>Pieridae</taxon>
        <taxon>Dismorphiinae</taxon>
        <taxon>Leptidea</taxon>
    </lineage>
</organism>
<reference evidence="1 2" key="1">
    <citation type="submission" date="2017-07" db="EMBL/GenBank/DDBJ databases">
        <authorList>
            <person name="Talla V."/>
            <person name="Backstrom N."/>
        </authorList>
    </citation>
    <scope>NUCLEOTIDE SEQUENCE [LARGE SCALE GENOMIC DNA]</scope>
</reference>
<gene>
    <name evidence="1" type="ORF">LSINAPIS_LOCUS6854</name>
</gene>
<keyword evidence="2" id="KW-1185">Reference proteome</keyword>
<dbReference type="Proteomes" id="UP000324832">
    <property type="component" value="Unassembled WGS sequence"/>
</dbReference>
<protein>
    <submittedName>
        <fullName evidence="1">Uncharacterized protein</fullName>
    </submittedName>
</protein>
<accession>A0A5E4Q9X4</accession>
<sequence>MSTTKTITPDCPSPINIFRVGKYKPDKIRHMKTPYQQAQFQNLKEELQRRIEKGEENLRIRYIKNVPKIITIHSKKIHEIDLQTRRN</sequence>
<dbReference type="AlphaFoldDB" id="A0A5E4Q9X4"/>
<evidence type="ECO:0000313" key="1">
    <source>
        <dbReference type="EMBL" id="VVC95044.1"/>
    </source>
</evidence>
<name>A0A5E4Q9X4_9NEOP</name>
<evidence type="ECO:0000313" key="2">
    <source>
        <dbReference type="Proteomes" id="UP000324832"/>
    </source>
</evidence>
<dbReference type="EMBL" id="FZQP02002225">
    <property type="protein sequence ID" value="VVC95044.1"/>
    <property type="molecule type" value="Genomic_DNA"/>
</dbReference>
<proteinExistence type="predicted"/>